<accession>A0A2S3Z8X9</accession>
<evidence type="ECO:0000313" key="2">
    <source>
        <dbReference type="EMBL" id="POH62016.1"/>
    </source>
</evidence>
<name>A0A2S3Z8X9_9MICO</name>
<dbReference type="InterPro" id="IPR050490">
    <property type="entry name" value="Bact_solute-bd_prot1"/>
</dbReference>
<dbReference type="Pfam" id="PF13416">
    <property type="entry name" value="SBP_bac_8"/>
    <property type="match status" value="1"/>
</dbReference>
<dbReference type="InterPro" id="IPR006059">
    <property type="entry name" value="SBP"/>
</dbReference>
<evidence type="ECO:0000256" key="1">
    <source>
        <dbReference type="SAM" id="SignalP"/>
    </source>
</evidence>
<organism evidence="2 3">
    <name type="scientific">Cryobacterium zongtaii</name>
    <dbReference type="NCBI Taxonomy" id="1259217"/>
    <lineage>
        <taxon>Bacteria</taxon>
        <taxon>Bacillati</taxon>
        <taxon>Actinomycetota</taxon>
        <taxon>Actinomycetes</taxon>
        <taxon>Micrococcales</taxon>
        <taxon>Microbacteriaceae</taxon>
        <taxon>Cryobacterium</taxon>
    </lineage>
</organism>
<proteinExistence type="predicted"/>
<dbReference type="PROSITE" id="PS51257">
    <property type="entry name" value="PROKAR_LIPOPROTEIN"/>
    <property type="match status" value="1"/>
</dbReference>
<keyword evidence="1" id="KW-0732">Signal</keyword>
<evidence type="ECO:0000313" key="3">
    <source>
        <dbReference type="Proteomes" id="UP000237104"/>
    </source>
</evidence>
<reference evidence="2 3" key="1">
    <citation type="submission" date="2018-01" db="EMBL/GenBank/DDBJ databases">
        <title>Cryobacterium sp. nov., from glaciers in China.</title>
        <authorList>
            <person name="Liu Q."/>
            <person name="Xin Y.-H."/>
        </authorList>
    </citation>
    <scope>NUCLEOTIDE SEQUENCE [LARGE SCALE GENOMIC DNA]</scope>
    <source>
        <strain evidence="2 3">TMB1-8</strain>
    </source>
</reference>
<gene>
    <name evidence="2" type="ORF">C3B59_12675</name>
</gene>
<feature type="signal peptide" evidence="1">
    <location>
        <begin position="1"/>
        <end position="36"/>
    </location>
</feature>
<dbReference type="SUPFAM" id="SSF53850">
    <property type="entry name" value="Periplasmic binding protein-like II"/>
    <property type="match status" value="1"/>
</dbReference>
<dbReference type="PANTHER" id="PTHR43649">
    <property type="entry name" value="ARABINOSE-BINDING PROTEIN-RELATED"/>
    <property type="match status" value="1"/>
</dbReference>
<dbReference type="PANTHER" id="PTHR43649:SF13">
    <property type="entry name" value="CARBOHYDRATE ABC TRANSPORTER SUBSTRATE-BINDING PROTEIN"/>
    <property type="match status" value="1"/>
</dbReference>
<dbReference type="RefSeq" id="WP_103432111.1">
    <property type="nucleotide sequence ID" value="NZ_PPXF01000058.1"/>
</dbReference>
<dbReference type="Gene3D" id="3.40.190.10">
    <property type="entry name" value="Periplasmic binding protein-like II"/>
    <property type="match status" value="2"/>
</dbReference>
<comment type="caution">
    <text evidence="2">The sequence shown here is derived from an EMBL/GenBank/DDBJ whole genome shotgun (WGS) entry which is preliminary data.</text>
</comment>
<protein>
    <submittedName>
        <fullName evidence="2">Sugar ABC transporter substrate-binding protein</fullName>
    </submittedName>
</protein>
<dbReference type="AlphaFoldDB" id="A0A2S3Z8X9"/>
<feature type="chain" id="PRO_5039493355" evidence="1">
    <location>
        <begin position="37"/>
        <end position="440"/>
    </location>
</feature>
<dbReference type="Proteomes" id="UP000237104">
    <property type="component" value="Unassembled WGS sequence"/>
</dbReference>
<dbReference type="OrthoDB" id="3495561at2"/>
<dbReference type="EMBL" id="PPXF01000058">
    <property type="protein sequence ID" value="POH62016.1"/>
    <property type="molecule type" value="Genomic_DNA"/>
</dbReference>
<sequence length="440" mass="47326">MHSSTTRPHRSARATRRLLAAAATSAAMIVTLGACSSGGDSGSATERGDITIWYSNNENEVIWGKAMVDAWNADNPDEQVKAQEIPAGKSSEEVIGAAITAGNAPCLVFNTAPVAVPQFQKQGGLVDLSSFEDGDSYIEERTGDLADQYQSDDGKFYQMPWKSNPVMLFYNKDLFAAAGLDPENPALGTYEEFTATARTLVSSGAAEYAIYPSPTSQFFQSWFDFYPTYAAETDGTLFVEDGEATFNSDEGVAVGEFWKTLYAEGLAGKEQYQGDSFADGKAAMSSAGPWAVSVYKDAVNWGAVPFPTSAGVAPEEAYTFSDAKNVGMFTACENQATAWDVLKFATSEEQDGQLLELTGQMPLRADLTEAYPDYFAANPAYEQFGDQASRTVEVPQVANSVAAWQAFRDAWTKSVITGEGDIQDAFDAAADKVNELIAQP</sequence>